<keyword evidence="3" id="KW-1185">Reference proteome</keyword>
<sequence length="74" mass="8076">MRAGQIWTKVLYVLLLAYSLYVFAGDLPALLAGTGLGLSIDGFNMLLLLSVGVYLFRPYFTRRSSATMAAEPEA</sequence>
<dbReference type="Proteomes" id="UP000501623">
    <property type="component" value="Chromosome"/>
</dbReference>
<gene>
    <name evidence="2" type="ORF">HMJ29_18330</name>
</gene>
<dbReference type="EMBL" id="CP053538">
    <property type="protein sequence ID" value="QJX48767.1"/>
    <property type="molecule type" value="Genomic_DNA"/>
</dbReference>
<name>A0A6M6BLB0_9BACT</name>
<evidence type="ECO:0000256" key="1">
    <source>
        <dbReference type="SAM" id="Phobius"/>
    </source>
</evidence>
<organism evidence="2 3">
    <name type="scientific">Hymenobacter taeanensis</name>
    <dbReference type="NCBI Taxonomy" id="2735321"/>
    <lineage>
        <taxon>Bacteria</taxon>
        <taxon>Pseudomonadati</taxon>
        <taxon>Bacteroidota</taxon>
        <taxon>Cytophagia</taxon>
        <taxon>Cytophagales</taxon>
        <taxon>Hymenobacteraceae</taxon>
        <taxon>Hymenobacter</taxon>
    </lineage>
</organism>
<reference evidence="2 3" key="1">
    <citation type="submission" date="2020-05" db="EMBL/GenBank/DDBJ databases">
        <title>Complete genome sequence of Hymenobacter sp. TS19 in Coasted Sand Dune.</title>
        <authorList>
            <person name="Lee J.-H."/>
            <person name="Jung J.-H."/>
            <person name="Jeong S."/>
            <person name="Zhao L."/>
            <person name="Kim M.-K."/>
            <person name="Seo H.-S."/>
            <person name="Lim S."/>
        </authorList>
    </citation>
    <scope>NUCLEOTIDE SEQUENCE [LARGE SCALE GENOMIC DNA]</scope>
    <source>
        <strain evidence="2 3">TS19</strain>
    </source>
</reference>
<evidence type="ECO:0000313" key="2">
    <source>
        <dbReference type="EMBL" id="QJX48767.1"/>
    </source>
</evidence>
<dbReference type="RefSeq" id="WP_171592852.1">
    <property type="nucleotide sequence ID" value="NZ_CP053538.1"/>
</dbReference>
<keyword evidence="1" id="KW-0812">Transmembrane</keyword>
<proteinExistence type="predicted"/>
<keyword evidence="1" id="KW-0472">Membrane</keyword>
<evidence type="ECO:0000313" key="3">
    <source>
        <dbReference type="Proteomes" id="UP000501623"/>
    </source>
</evidence>
<feature type="transmembrane region" description="Helical" evidence="1">
    <location>
        <begin position="34"/>
        <end position="56"/>
    </location>
</feature>
<dbReference type="KEGG" id="hts:HMJ29_18330"/>
<accession>A0A6M6BLB0</accession>
<dbReference type="AlphaFoldDB" id="A0A6M6BLB0"/>
<protein>
    <submittedName>
        <fullName evidence="2">Uncharacterized protein</fullName>
    </submittedName>
</protein>
<keyword evidence="1" id="KW-1133">Transmembrane helix</keyword>